<evidence type="ECO:0000313" key="1">
    <source>
        <dbReference type="EMBL" id="EXB05891.1"/>
    </source>
</evidence>
<dbReference type="Pfam" id="PF16957">
    <property type="entry name" value="Mal_decarbox_Al"/>
    <property type="match status" value="1"/>
</dbReference>
<dbReference type="RefSeq" id="WP_000399254.1">
    <property type="nucleotide sequence ID" value="NZ_JEWH01000019.1"/>
</dbReference>
<dbReference type="Proteomes" id="UP000020595">
    <property type="component" value="Unassembled WGS sequence"/>
</dbReference>
<dbReference type="SUPFAM" id="SSF100950">
    <property type="entry name" value="NagB/RpiA/CoA transferase-like"/>
    <property type="match status" value="2"/>
</dbReference>
<dbReference type="EMBL" id="JEWH01000019">
    <property type="protein sequence ID" value="EXB05891.1"/>
    <property type="molecule type" value="Genomic_DNA"/>
</dbReference>
<accession>A0A009I5X9</accession>
<dbReference type="NCBIfam" id="TIGR01110">
    <property type="entry name" value="mdcA"/>
    <property type="match status" value="1"/>
</dbReference>
<protein>
    <submittedName>
        <fullName evidence="1">Malonate decarboxylase, alpha subunit</fullName>
    </submittedName>
</protein>
<evidence type="ECO:0000313" key="2">
    <source>
        <dbReference type="Proteomes" id="UP000020595"/>
    </source>
</evidence>
<dbReference type="PANTHER" id="PTHR43293:SF2">
    <property type="entry name" value="MALONATE DECARBOXYLASE ALPHA SUBUNIT"/>
    <property type="match status" value="1"/>
</dbReference>
<comment type="caution">
    <text evidence="1">The sequence shown here is derived from an EMBL/GenBank/DDBJ whole genome shotgun (WGS) entry which is preliminary data.</text>
</comment>
<dbReference type="InterPro" id="IPR005777">
    <property type="entry name" value="MadA"/>
</dbReference>
<dbReference type="PANTHER" id="PTHR43293">
    <property type="entry name" value="ACETATE COA-TRANSFERASE YDIF"/>
    <property type="match status" value="1"/>
</dbReference>
<dbReference type="AlphaFoldDB" id="A0A009I5X9"/>
<dbReference type="GO" id="GO:0016740">
    <property type="term" value="F:transferase activity"/>
    <property type="evidence" value="ECO:0007669"/>
    <property type="project" value="InterPro"/>
</dbReference>
<organism evidence="1 2">
    <name type="scientific">Acinetobacter baumannii (strain 1295743)</name>
    <dbReference type="NCBI Taxonomy" id="1310613"/>
    <lineage>
        <taxon>Bacteria</taxon>
        <taxon>Pseudomonadati</taxon>
        <taxon>Pseudomonadota</taxon>
        <taxon>Gammaproteobacteria</taxon>
        <taxon>Moraxellales</taxon>
        <taxon>Moraxellaceae</taxon>
        <taxon>Acinetobacter</taxon>
        <taxon>Acinetobacter calcoaceticus/baumannii complex</taxon>
    </lineage>
</organism>
<sequence length="559" mass="61791">MEGSVQNKERLWTKRRHAKQLKLEMANQYTDGVVIPTQDIIKVLETLITPGDKVVLEGNNQKQADFLSRSLAQTNPDVLHDLHMIMPSVGRSEHLDLFEKGIARKLDFSFAGPQSLRISQLIEDGLLEIGAIHTYIELYSRLVVDLIPNVVLSAGFMADRQGNIYTGPSTEDSPALIEPAAFSDGIVIVQVNELVDDVSELPRVDIPASWVDYVVVADQPFYIEPLFTRDPKHIKPVHVLMAMMAIRGIYEKHNVQSLNHGIGFNTAAIELILPTYGESLGLKGKICRNWTLNPHPTLIPAIETGWVESVHCFGTELGMEKYVAARPDVFFTGRDGALRSNRMMCQLAGQYAVDLFIGATLQVDGMGHSSTVTKGRLAGFGGAPNMGHDPRGRRHDTPAWLDMRLQGANETETYLARGKKLVVQMVETFQEGGKPTFVERLDAIDVAKTAGLPLAPIMIYGDDVTHLLTEEGIAYLYKASSQEERQAMIAAVAGVTSIGLTQDPKTTARLRREGLVVFPEDLGIRRTDATRELLAAKNIADLVTWSDGLYQPPAKFRSW</sequence>
<reference evidence="1 2" key="1">
    <citation type="submission" date="2014-02" db="EMBL/GenBank/DDBJ databases">
        <title>Comparative genomics and transcriptomics to identify genetic mechanisms underlying the emergence of carbapenem resistant Acinetobacter baumannii (CRAb).</title>
        <authorList>
            <person name="Harris A.D."/>
            <person name="Johnson K.J."/>
            <person name="George J."/>
            <person name="Shefchek K."/>
            <person name="Daugherty S.C."/>
            <person name="Parankush S."/>
            <person name="Sadzewicz L."/>
            <person name="Tallon L."/>
            <person name="Sengamalay N."/>
            <person name="Hazen T.H."/>
            <person name="Rasko D.A."/>
        </authorList>
    </citation>
    <scope>NUCLEOTIDE SEQUENCE [LARGE SCALE GENOMIC DNA]</scope>
    <source>
        <strain evidence="1 2">1295743</strain>
    </source>
</reference>
<gene>
    <name evidence="1" type="primary">mdcA</name>
    <name evidence="1" type="ORF">J512_1841</name>
</gene>
<dbReference type="Gene3D" id="3.40.1080.10">
    <property type="entry name" value="Glutaconate Coenzyme A-transferase"/>
    <property type="match status" value="1"/>
</dbReference>
<dbReference type="InterPro" id="IPR037171">
    <property type="entry name" value="NagB/RpiA_transferase-like"/>
</dbReference>
<proteinExistence type="predicted"/>
<dbReference type="PATRIC" id="fig|1310613.3.peg.1765"/>
<name>A0A009I5X9_ACIB9</name>